<accession>A0A8J2KJ41</accession>
<evidence type="ECO:0000313" key="1">
    <source>
        <dbReference type="EMBL" id="CAG7818018.1"/>
    </source>
</evidence>
<protein>
    <submittedName>
        <fullName evidence="1">Uncharacterized protein</fullName>
    </submittedName>
</protein>
<organism evidence="1 2">
    <name type="scientific">Allacma fusca</name>
    <dbReference type="NCBI Taxonomy" id="39272"/>
    <lineage>
        <taxon>Eukaryota</taxon>
        <taxon>Metazoa</taxon>
        <taxon>Ecdysozoa</taxon>
        <taxon>Arthropoda</taxon>
        <taxon>Hexapoda</taxon>
        <taxon>Collembola</taxon>
        <taxon>Symphypleona</taxon>
        <taxon>Sminthuridae</taxon>
        <taxon>Allacma</taxon>
    </lineage>
</organism>
<dbReference type="EMBL" id="CAJVCH010409567">
    <property type="protein sequence ID" value="CAG7818018.1"/>
    <property type="molecule type" value="Genomic_DNA"/>
</dbReference>
<comment type="caution">
    <text evidence="1">The sequence shown here is derived from an EMBL/GenBank/DDBJ whole genome shotgun (WGS) entry which is preliminary data.</text>
</comment>
<name>A0A8J2KJ41_9HEXA</name>
<feature type="non-terminal residue" evidence="1">
    <location>
        <position position="1"/>
    </location>
</feature>
<dbReference type="Proteomes" id="UP000708208">
    <property type="component" value="Unassembled WGS sequence"/>
</dbReference>
<gene>
    <name evidence="1" type="ORF">AFUS01_LOCUS28552</name>
</gene>
<keyword evidence="2" id="KW-1185">Reference proteome</keyword>
<reference evidence="1" key="1">
    <citation type="submission" date="2021-06" db="EMBL/GenBank/DDBJ databases">
        <authorList>
            <person name="Hodson N. C."/>
            <person name="Mongue J. A."/>
            <person name="Jaron S. K."/>
        </authorList>
    </citation>
    <scope>NUCLEOTIDE SEQUENCE</scope>
</reference>
<dbReference type="AlphaFoldDB" id="A0A8J2KJ41"/>
<evidence type="ECO:0000313" key="2">
    <source>
        <dbReference type="Proteomes" id="UP000708208"/>
    </source>
</evidence>
<sequence>GTTETYIAIAEVIGLSTGGILHDLGGDILSRWS</sequence>
<proteinExistence type="predicted"/>